<dbReference type="InterPro" id="IPR007837">
    <property type="entry name" value="DinB"/>
</dbReference>
<evidence type="ECO:0000256" key="1">
    <source>
        <dbReference type="ARBA" id="ARBA00008635"/>
    </source>
</evidence>
<dbReference type="PANTHER" id="PTHR37302:SF1">
    <property type="entry name" value="PROTEIN DINB"/>
    <property type="match status" value="1"/>
</dbReference>
<dbReference type="Gene3D" id="1.20.120.450">
    <property type="entry name" value="dinb family like domain"/>
    <property type="match status" value="1"/>
</dbReference>
<keyword evidence="2 3" id="KW-0479">Metal-binding</keyword>
<evidence type="ECO:0000313" key="5">
    <source>
        <dbReference type="Proteomes" id="UP000035963"/>
    </source>
</evidence>
<dbReference type="Proteomes" id="UP000035963">
    <property type="component" value="Unassembled WGS sequence"/>
</dbReference>
<comment type="caution">
    <text evidence="4">The sequence shown here is derived from an EMBL/GenBank/DDBJ whole genome shotgun (WGS) entry which is preliminary data.</text>
</comment>
<dbReference type="Pfam" id="PF05163">
    <property type="entry name" value="DinB"/>
    <property type="match status" value="1"/>
</dbReference>
<dbReference type="PANTHER" id="PTHR37302">
    <property type="entry name" value="SLR1116 PROTEIN"/>
    <property type="match status" value="1"/>
</dbReference>
<protein>
    <submittedName>
        <fullName evidence="4">Diguanylate cyclase</fullName>
    </submittedName>
</protein>
<dbReference type="AlphaFoldDB" id="A0A0J1FW88"/>
<feature type="binding site" evidence="3">
    <location>
        <position position="62"/>
    </location>
    <ligand>
        <name>a divalent metal cation</name>
        <dbReference type="ChEBI" id="CHEBI:60240"/>
    </ligand>
</feature>
<accession>A0A0J1FW88</accession>
<sequence>MSAAAPEGDDMDGLLKQHFDTFARYNAWANARLFDAAALLSDTDYRADRGAFFRSVHGTLNHLLVTDRVWMFRFTGEGDAPDRLDAILFEQLESLHRAREVEDARIVRYVTGLEEAALEGSITYRRVSTPEAITQPLAHWFNHQTHHRGQVHALLTGLAGRAPELDLLFYQRLADKGLA</sequence>
<feature type="binding site" evidence="3">
    <location>
        <position position="143"/>
    </location>
    <ligand>
        <name>a divalent metal cation</name>
        <dbReference type="ChEBI" id="CHEBI:60240"/>
    </ligand>
</feature>
<evidence type="ECO:0000256" key="3">
    <source>
        <dbReference type="PIRSR" id="PIRSR607837-1"/>
    </source>
</evidence>
<proteinExistence type="inferred from homology"/>
<comment type="similarity">
    <text evidence="1">Belongs to the DinB family.</text>
</comment>
<dbReference type="SUPFAM" id="SSF109854">
    <property type="entry name" value="DinB/YfiT-like putative metalloenzymes"/>
    <property type="match status" value="1"/>
</dbReference>
<evidence type="ECO:0000313" key="4">
    <source>
        <dbReference type="EMBL" id="KLU24148.1"/>
    </source>
</evidence>
<feature type="binding site" evidence="3">
    <location>
        <position position="147"/>
    </location>
    <ligand>
        <name>a divalent metal cation</name>
        <dbReference type="ChEBI" id="CHEBI:60240"/>
    </ligand>
</feature>
<keyword evidence="5" id="KW-1185">Reference proteome</keyword>
<dbReference type="EMBL" id="AEJF01000134">
    <property type="protein sequence ID" value="KLU24148.1"/>
    <property type="molecule type" value="Genomic_DNA"/>
</dbReference>
<dbReference type="GO" id="GO:0046872">
    <property type="term" value="F:metal ion binding"/>
    <property type="evidence" value="ECO:0007669"/>
    <property type="project" value="UniProtKB-KW"/>
</dbReference>
<dbReference type="PATRIC" id="fig|908627.4.peg.4846"/>
<organism evidence="4 5">
    <name type="scientific">Caballeronia mineralivorans PML1(12)</name>
    <dbReference type="NCBI Taxonomy" id="908627"/>
    <lineage>
        <taxon>Bacteria</taxon>
        <taxon>Pseudomonadati</taxon>
        <taxon>Pseudomonadota</taxon>
        <taxon>Betaproteobacteria</taxon>
        <taxon>Burkholderiales</taxon>
        <taxon>Burkholderiaceae</taxon>
        <taxon>Caballeronia</taxon>
    </lineage>
</organism>
<dbReference type="InterPro" id="IPR034660">
    <property type="entry name" value="DinB/YfiT-like"/>
</dbReference>
<reference evidence="4 5" key="1">
    <citation type="journal article" date="2015" name="Genome Announc.">
        <title>Draft Genome Sequence of Burkholderia sp. Strain PML1(12), an Ectomycorrhizosphere-Inhabiting Bacterium with Effective Mineral-Weathering Ability.</title>
        <authorList>
            <person name="Uroz S."/>
            <person name="Oger P."/>
        </authorList>
    </citation>
    <scope>NUCLEOTIDE SEQUENCE [LARGE SCALE GENOMIC DNA]</scope>
    <source>
        <strain evidence="5">PML1(12)</strain>
    </source>
</reference>
<name>A0A0J1FW88_9BURK</name>
<gene>
    <name evidence="4" type="ORF">EOS_21695</name>
</gene>
<evidence type="ECO:0000256" key="2">
    <source>
        <dbReference type="ARBA" id="ARBA00022723"/>
    </source>
</evidence>